<evidence type="ECO:0000313" key="1">
    <source>
        <dbReference type="EMBL" id="VDM85008.1"/>
    </source>
</evidence>
<reference evidence="1 2" key="1">
    <citation type="submission" date="2018-11" db="EMBL/GenBank/DDBJ databases">
        <authorList>
            <consortium name="Pathogen Informatics"/>
        </authorList>
    </citation>
    <scope>NUCLEOTIDE SEQUENCE [LARGE SCALE GENOMIC DNA]</scope>
</reference>
<dbReference type="AlphaFoldDB" id="A0A3P7M174"/>
<keyword evidence="2" id="KW-1185">Reference proteome</keyword>
<name>A0A3P7M174_STRVU</name>
<proteinExistence type="predicted"/>
<evidence type="ECO:0000313" key="2">
    <source>
        <dbReference type="Proteomes" id="UP000270094"/>
    </source>
</evidence>
<dbReference type="Proteomes" id="UP000270094">
    <property type="component" value="Unassembled WGS sequence"/>
</dbReference>
<sequence length="51" mass="5126">MAGRFRVSSVNAATATPAVAVNDTTVAPVVAPTSVTLSIPVNGQTQGKQPF</sequence>
<gene>
    <name evidence="1" type="ORF">SVUK_LOCUS20006</name>
</gene>
<dbReference type="EMBL" id="UYYB01135298">
    <property type="protein sequence ID" value="VDM85008.1"/>
    <property type="molecule type" value="Genomic_DNA"/>
</dbReference>
<organism evidence="1 2">
    <name type="scientific">Strongylus vulgaris</name>
    <name type="common">Blood worm</name>
    <dbReference type="NCBI Taxonomy" id="40348"/>
    <lineage>
        <taxon>Eukaryota</taxon>
        <taxon>Metazoa</taxon>
        <taxon>Ecdysozoa</taxon>
        <taxon>Nematoda</taxon>
        <taxon>Chromadorea</taxon>
        <taxon>Rhabditida</taxon>
        <taxon>Rhabditina</taxon>
        <taxon>Rhabditomorpha</taxon>
        <taxon>Strongyloidea</taxon>
        <taxon>Strongylidae</taxon>
        <taxon>Strongylus</taxon>
    </lineage>
</organism>
<accession>A0A3P7M174</accession>
<protein>
    <submittedName>
        <fullName evidence="1">Uncharacterized protein</fullName>
    </submittedName>
</protein>